<protein>
    <submittedName>
        <fullName evidence="2">Site-specific integrase</fullName>
    </submittedName>
</protein>
<reference evidence="2 3" key="1">
    <citation type="submission" date="2022-04" db="EMBL/GenBank/DDBJ databases">
        <title>Positive selection, recombination, and allopatry shape intraspecific diversity of widespread and dominant cyanobacteria.</title>
        <authorList>
            <person name="Wei J."/>
            <person name="Shu W."/>
            <person name="Hu C."/>
        </authorList>
    </citation>
    <scope>NUCLEOTIDE SEQUENCE [LARGE SCALE GENOMIC DNA]</scope>
    <source>
        <strain evidence="2 3">AS-A4</strain>
    </source>
</reference>
<organism evidence="2 3">
    <name type="scientific">Stenomitos frigidus AS-A4</name>
    <dbReference type="NCBI Taxonomy" id="2933935"/>
    <lineage>
        <taxon>Bacteria</taxon>
        <taxon>Bacillati</taxon>
        <taxon>Cyanobacteriota</taxon>
        <taxon>Cyanophyceae</taxon>
        <taxon>Leptolyngbyales</taxon>
        <taxon>Leptolyngbyaceae</taxon>
        <taxon>Stenomitos</taxon>
    </lineage>
</organism>
<dbReference type="RefSeq" id="WP_190446565.1">
    <property type="nucleotide sequence ID" value="NZ_JAMPLM010000011.1"/>
</dbReference>
<accession>A0ABV0KK70</accession>
<dbReference type="Gene3D" id="1.10.443.10">
    <property type="entry name" value="Intergrase catalytic core"/>
    <property type="match status" value="1"/>
</dbReference>
<keyword evidence="1" id="KW-0233">DNA recombination</keyword>
<dbReference type="InterPro" id="IPR013762">
    <property type="entry name" value="Integrase-like_cat_sf"/>
</dbReference>
<evidence type="ECO:0000313" key="2">
    <source>
        <dbReference type="EMBL" id="MEP1059604.1"/>
    </source>
</evidence>
<evidence type="ECO:0000256" key="1">
    <source>
        <dbReference type="ARBA" id="ARBA00023172"/>
    </source>
</evidence>
<comment type="caution">
    <text evidence="2">The sequence shown here is derived from an EMBL/GenBank/DDBJ whole genome shotgun (WGS) entry which is preliminary data.</text>
</comment>
<sequence length="702" mass="81596">MDYPGSFFETYELFKEAIEATHTPEQSKRILNELHSALFHHLLPELGYVRKSSGRKMSAADVQAAKQFMKKLPGETLLKVREALQNAFIKEAVSQASRNTYGGRIEQYLTWCEDQSWWFGTRAARFRDECCPPMRFGNGPAWSLKLTERQGKPLYYMLKIQETSPALQADLDEFYATLTEPDRGGRFGKPVEFSTAQEYLENIRLIFGYLNKYAKPNIPKDQLTLDLIIPKVTEEELEALTLSQQKRLWKKKREALDTLLRNYFKFQRELLQAKSPRTKLGKLGSILALAKFLYFSEVEDESGYRQIPLINLLDAHLTTVSGEVQEWQRNKQYVSDWSKKFPDVSAEETALSVVLNQVVEPLRLECRPRGKRGNLRGGFAIATSHQHYLKWAFMSYAPARRQEEYRTLRIALSCPVKRPEGLASNGLYQPLPPDDQREKRYDGMIQDNYLYFTYVHEGKVYPEGVWVLDVRAYKTKKTHGAQSIVIANRQFEDGTCLYDYIQRYLYGSWTEEYCKTRQAYGWWEPGLRGRRGRWLTKGRMEFNPGDACRLPSDRSAALWTWGYVFVVAKRGTPASASSFAGIFRRASYRFIGKHTCPHTMRYIWATWAFQIGLSDAQLRSLAYAMGHTVETLRKMYERCTPEQKRREIEDVINTHLFQRSTQSNPLEEVSKVHGDRMAEVVETIRQLSQQERIQLLKQLKMV</sequence>
<name>A0ABV0KK70_9CYAN</name>
<proteinExistence type="predicted"/>
<dbReference type="SUPFAM" id="SSF56349">
    <property type="entry name" value="DNA breaking-rejoining enzymes"/>
    <property type="match status" value="1"/>
</dbReference>
<dbReference type="InterPro" id="IPR011010">
    <property type="entry name" value="DNA_brk_join_enz"/>
</dbReference>
<keyword evidence="3" id="KW-1185">Reference proteome</keyword>
<gene>
    <name evidence="2" type="ORF">NDI38_14260</name>
</gene>
<dbReference type="EMBL" id="JAMPLM010000011">
    <property type="protein sequence ID" value="MEP1059604.1"/>
    <property type="molecule type" value="Genomic_DNA"/>
</dbReference>
<dbReference type="Proteomes" id="UP001476950">
    <property type="component" value="Unassembled WGS sequence"/>
</dbReference>
<evidence type="ECO:0000313" key="3">
    <source>
        <dbReference type="Proteomes" id="UP001476950"/>
    </source>
</evidence>